<gene>
    <name evidence="2" type="ORF">GQS65_13155</name>
</gene>
<dbReference type="Proteomes" id="UP000451471">
    <property type="component" value="Unassembled WGS sequence"/>
</dbReference>
<dbReference type="EMBL" id="WSZK01000023">
    <property type="protein sequence ID" value="MWG35421.1"/>
    <property type="molecule type" value="Genomic_DNA"/>
</dbReference>
<dbReference type="InterPro" id="IPR023210">
    <property type="entry name" value="NADP_OxRdtase_dom"/>
</dbReference>
<dbReference type="PANTHER" id="PTHR43312">
    <property type="entry name" value="D-THREO-ALDOSE 1-DEHYDROGENASE"/>
    <property type="match status" value="1"/>
</dbReference>
<feature type="domain" description="NADP-dependent oxidoreductase" evidence="1">
    <location>
        <begin position="33"/>
        <end position="212"/>
    </location>
</feature>
<accession>A0A6B0GNA2</accession>
<dbReference type="Pfam" id="PF00248">
    <property type="entry name" value="Aldo_ket_red"/>
    <property type="match status" value="1"/>
</dbReference>
<evidence type="ECO:0000313" key="3">
    <source>
        <dbReference type="Proteomes" id="UP000451471"/>
    </source>
</evidence>
<dbReference type="InterPro" id="IPR036812">
    <property type="entry name" value="NAD(P)_OxRdtase_dom_sf"/>
</dbReference>
<organism evidence="2 3">
    <name type="scientific">Halomarina oriensis</name>
    <dbReference type="NCBI Taxonomy" id="671145"/>
    <lineage>
        <taxon>Archaea</taxon>
        <taxon>Methanobacteriati</taxon>
        <taxon>Methanobacteriota</taxon>
        <taxon>Stenosarchaea group</taxon>
        <taxon>Halobacteria</taxon>
        <taxon>Halobacteriales</taxon>
        <taxon>Natronomonadaceae</taxon>
        <taxon>Halomarina</taxon>
    </lineage>
</organism>
<dbReference type="InterPro" id="IPR053135">
    <property type="entry name" value="AKR2_Oxidoreductase"/>
</dbReference>
<dbReference type="RefSeq" id="WP_158205100.1">
    <property type="nucleotide sequence ID" value="NZ_WSZK01000023.1"/>
</dbReference>
<comment type="caution">
    <text evidence="2">The sequence shown here is derived from an EMBL/GenBank/DDBJ whole genome shotgun (WGS) entry which is preliminary data.</text>
</comment>
<name>A0A6B0GNA2_9EURY</name>
<reference evidence="2 3" key="1">
    <citation type="submission" date="2019-12" db="EMBL/GenBank/DDBJ databases">
        <title>Halocatena pleomorpha gen. nov. sp. nov., an extremely halophilic archaeon of family Halobacteriaceae isolated from saltpan soil.</title>
        <authorList>
            <person name="Pal Y."/>
            <person name="Verma A."/>
            <person name="Krishnamurthi S."/>
            <person name="Kumar P."/>
        </authorList>
    </citation>
    <scope>NUCLEOTIDE SEQUENCE [LARGE SCALE GENOMIC DNA]</scope>
    <source>
        <strain evidence="2 3">JCM 16495</strain>
    </source>
</reference>
<proteinExistence type="predicted"/>
<dbReference type="AlphaFoldDB" id="A0A6B0GNA2"/>
<evidence type="ECO:0000259" key="1">
    <source>
        <dbReference type="Pfam" id="PF00248"/>
    </source>
</evidence>
<evidence type="ECO:0000313" key="2">
    <source>
        <dbReference type="EMBL" id="MWG35421.1"/>
    </source>
</evidence>
<dbReference type="PANTHER" id="PTHR43312:SF1">
    <property type="entry name" value="NADP-DEPENDENT OXIDOREDUCTASE DOMAIN-CONTAINING PROTEIN"/>
    <property type="match status" value="1"/>
</dbReference>
<protein>
    <submittedName>
        <fullName evidence="2">Aldo/keto reductase</fullName>
    </submittedName>
</protein>
<dbReference type="Gene3D" id="3.20.20.100">
    <property type="entry name" value="NADP-dependent oxidoreductase domain"/>
    <property type="match status" value="1"/>
</dbReference>
<dbReference type="OrthoDB" id="7238at2157"/>
<dbReference type="SUPFAM" id="SSF51430">
    <property type="entry name" value="NAD(P)-linked oxidoreductase"/>
    <property type="match status" value="1"/>
</dbReference>
<dbReference type="CDD" id="cd19099">
    <property type="entry name" value="AKR_unchar"/>
    <property type="match status" value="1"/>
</dbReference>
<sequence length="363" mass="39270">MVTKEATWAYRNEHPEFARTYFRRFGEGVVSSVGLGTYLGDPTDAVDERYETTVKRALEHGSNVVDTAINYRNQRSERVVGKALAESHVDRDAVMVATKGGFVGFDAVRPDDPGAYVREEYLDSGIADADQFARGVHCIAPEFIDDQLSRSLSNLGLDTVDCYYVHNPETQLGKRSREAVYDQLEATFTRLEERAAAGDLNHYGVATWQALRVSADHELHLSLSELVDRARAASDAAGTEATHFRAVQLPFNVHMADAFTVAPHDSVDGPQSALRFAHESGLNVFTSASIAQGELAQAGSIPDAVASRLAGDTPAQRAINFARSAPGVTSSLVGASSVEHLDENVAAGTFEPMGANAFDETFE</sequence>
<keyword evidence="3" id="KW-1185">Reference proteome</keyword>